<comment type="caution">
    <text evidence="2">The sequence shown here is derived from an EMBL/GenBank/DDBJ whole genome shotgun (WGS) entry which is preliminary data.</text>
</comment>
<evidence type="ECO:0000313" key="2">
    <source>
        <dbReference type="EMBL" id="MCL6697201.1"/>
    </source>
</evidence>
<protein>
    <submittedName>
        <fullName evidence="2">Uncharacterized protein</fullName>
    </submittedName>
</protein>
<keyword evidence="1" id="KW-1133">Transmembrane helix</keyword>
<accession>A0ABT0RQS7</accession>
<organism evidence="2 3">
    <name type="scientific">Sphingomonas caseinilyticus</name>
    <dbReference type="NCBI Taxonomy" id="2908205"/>
    <lineage>
        <taxon>Bacteria</taxon>
        <taxon>Pseudomonadati</taxon>
        <taxon>Pseudomonadota</taxon>
        <taxon>Alphaproteobacteria</taxon>
        <taxon>Sphingomonadales</taxon>
        <taxon>Sphingomonadaceae</taxon>
        <taxon>Sphingomonas</taxon>
    </lineage>
</organism>
<keyword evidence="1" id="KW-0812">Transmembrane</keyword>
<evidence type="ECO:0000313" key="3">
    <source>
        <dbReference type="Proteomes" id="UP001203410"/>
    </source>
</evidence>
<reference evidence="2 3" key="1">
    <citation type="submission" date="2022-05" db="EMBL/GenBank/DDBJ databases">
        <authorList>
            <person name="Jo J.-H."/>
            <person name="Im W.-T."/>
        </authorList>
    </citation>
    <scope>NUCLEOTIDE SEQUENCE [LARGE SCALE GENOMIC DNA]</scope>
    <source>
        <strain evidence="2 3">NSE70-1</strain>
    </source>
</reference>
<name>A0ABT0RQS7_9SPHN</name>
<dbReference type="Proteomes" id="UP001203410">
    <property type="component" value="Unassembled WGS sequence"/>
</dbReference>
<keyword evidence="3" id="KW-1185">Reference proteome</keyword>
<dbReference type="RefSeq" id="WP_249902583.1">
    <property type="nucleotide sequence ID" value="NZ_JAMGBA010000001.1"/>
</dbReference>
<dbReference type="EMBL" id="JAMGBA010000001">
    <property type="protein sequence ID" value="MCL6697201.1"/>
    <property type="molecule type" value="Genomic_DNA"/>
</dbReference>
<feature type="transmembrane region" description="Helical" evidence="1">
    <location>
        <begin position="20"/>
        <end position="38"/>
    </location>
</feature>
<gene>
    <name evidence="2" type="ORF">LZ496_00145</name>
</gene>
<proteinExistence type="predicted"/>
<evidence type="ECO:0000256" key="1">
    <source>
        <dbReference type="SAM" id="Phobius"/>
    </source>
</evidence>
<sequence>MFRTVRHWWQEGDGKTTARLFVFELFVVVAGVLIALGAEELVSSWHWQGEVRDSDRRISDELGHNLVNAYERLAINDCLEPRLIELRDELAKGEPMWPGSRARFANDIYDPAFPSVYRTPNRPWPNDAWETALNGEILGHFRPERVAELAALFDEVSGLRRSQSEEIDLAASLGDLAFPGPISPAERRANLKLVAKLGALNARIVFQSRLLLDNAAEAGLSPDREQLKESLDQQRRYRGNCVRAPANPAG</sequence>
<keyword evidence="1" id="KW-0472">Membrane</keyword>